<dbReference type="Proteomes" id="UP000805614">
    <property type="component" value="Unassembled WGS sequence"/>
</dbReference>
<keyword evidence="2" id="KW-1185">Reference proteome</keyword>
<evidence type="ECO:0000313" key="1">
    <source>
        <dbReference type="EMBL" id="MBC6470457.1"/>
    </source>
</evidence>
<gene>
    <name evidence="1" type="ORF">HKK74_33960</name>
</gene>
<sequence>MPEGTLVSVGYDQMWIASLQDDVEVTVLLEEWDGEPPAGPGPWEEDVLEELYLRGAVAVSTAAAEPVVHGVQLRGGVSRYHTRVRAQHRAEIARLYDQLLDRVRNTFDEEFQAALRELQGVEHYLVQFWPSSRPATSVGHVWNVELNPAAPAQAAPPPASE</sequence>
<organism evidence="1 2">
    <name type="scientific">Actinomadura alba</name>
    <dbReference type="NCBI Taxonomy" id="406431"/>
    <lineage>
        <taxon>Bacteria</taxon>
        <taxon>Bacillati</taxon>
        <taxon>Actinomycetota</taxon>
        <taxon>Actinomycetes</taxon>
        <taxon>Streptosporangiales</taxon>
        <taxon>Thermomonosporaceae</taxon>
        <taxon>Actinomadura</taxon>
    </lineage>
</organism>
<name>A0ABR7M176_9ACTN</name>
<dbReference type="EMBL" id="JABVEC010000041">
    <property type="protein sequence ID" value="MBC6470457.1"/>
    <property type="molecule type" value="Genomic_DNA"/>
</dbReference>
<evidence type="ECO:0000313" key="2">
    <source>
        <dbReference type="Proteomes" id="UP000805614"/>
    </source>
</evidence>
<protein>
    <submittedName>
        <fullName evidence="1">Uncharacterized protein</fullName>
    </submittedName>
</protein>
<reference evidence="1 2" key="1">
    <citation type="submission" date="2020-06" db="EMBL/GenBank/DDBJ databases">
        <title>Actinomadura xiongansis sp. nov., isolated from soil of Baiyangdian.</title>
        <authorList>
            <person name="Zhang X."/>
        </authorList>
    </citation>
    <scope>NUCLEOTIDE SEQUENCE [LARGE SCALE GENOMIC DNA]</scope>
    <source>
        <strain evidence="1 2">HBUM206468</strain>
    </source>
</reference>
<proteinExistence type="predicted"/>
<accession>A0ABR7M176</accession>
<dbReference type="RefSeq" id="WP_187247500.1">
    <property type="nucleotide sequence ID" value="NZ_JABVEC010000041.1"/>
</dbReference>
<comment type="caution">
    <text evidence="1">The sequence shown here is derived from an EMBL/GenBank/DDBJ whole genome shotgun (WGS) entry which is preliminary data.</text>
</comment>